<dbReference type="EMBL" id="KZ293644">
    <property type="protein sequence ID" value="PBL04014.1"/>
    <property type="molecule type" value="Genomic_DNA"/>
</dbReference>
<name>A0A2H3EX72_ARMGA</name>
<sequence length="50" mass="5997">VGSGAYHYAKYLEYDSKEAWNHSFKWYLLPSLEHYDKHLVLKPLRTLIKS</sequence>
<dbReference type="Proteomes" id="UP000217790">
    <property type="component" value="Unassembled WGS sequence"/>
</dbReference>
<dbReference type="AlphaFoldDB" id="A0A2H3EX72"/>
<organism evidence="1 2">
    <name type="scientific">Armillaria gallica</name>
    <name type="common">Bulbous honey fungus</name>
    <name type="synonym">Armillaria bulbosa</name>
    <dbReference type="NCBI Taxonomy" id="47427"/>
    <lineage>
        <taxon>Eukaryota</taxon>
        <taxon>Fungi</taxon>
        <taxon>Dikarya</taxon>
        <taxon>Basidiomycota</taxon>
        <taxon>Agaricomycotina</taxon>
        <taxon>Agaricomycetes</taxon>
        <taxon>Agaricomycetidae</taxon>
        <taxon>Agaricales</taxon>
        <taxon>Marasmiineae</taxon>
        <taxon>Physalacriaceae</taxon>
        <taxon>Armillaria</taxon>
    </lineage>
</organism>
<accession>A0A2H3EX72</accession>
<proteinExistence type="predicted"/>
<dbReference type="InParanoid" id="A0A2H3EX72"/>
<feature type="non-terminal residue" evidence="1">
    <location>
        <position position="1"/>
    </location>
</feature>
<evidence type="ECO:0000313" key="2">
    <source>
        <dbReference type="Proteomes" id="UP000217790"/>
    </source>
</evidence>
<keyword evidence="2" id="KW-1185">Reference proteome</keyword>
<evidence type="ECO:0000313" key="1">
    <source>
        <dbReference type="EMBL" id="PBL04014.1"/>
    </source>
</evidence>
<dbReference type="OrthoDB" id="191139at2759"/>
<protein>
    <submittedName>
        <fullName evidence="1">Uncharacterized protein</fullName>
    </submittedName>
</protein>
<gene>
    <name evidence="1" type="ORF">ARMGADRAFT_911270</name>
</gene>
<reference evidence="2" key="1">
    <citation type="journal article" date="2017" name="Nat. Ecol. Evol.">
        <title>Genome expansion and lineage-specific genetic innovations in the forest pathogenic fungi Armillaria.</title>
        <authorList>
            <person name="Sipos G."/>
            <person name="Prasanna A.N."/>
            <person name="Walter M.C."/>
            <person name="O'Connor E."/>
            <person name="Balint B."/>
            <person name="Krizsan K."/>
            <person name="Kiss B."/>
            <person name="Hess J."/>
            <person name="Varga T."/>
            <person name="Slot J."/>
            <person name="Riley R."/>
            <person name="Boka B."/>
            <person name="Rigling D."/>
            <person name="Barry K."/>
            <person name="Lee J."/>
            <person name="Mihaltcheva S."/>
            <person name="LaButti K."/>
            <person name="Lipzen A."/>
            <person name="Waldron R."/>
            <person name="Moloney N.M."/>
            <person name="Sperisen C."/>
            <person name="Kredics L."/>
            <person name="Vagvoelgyi C."/>
            <person name="Patrignani A."/>
            <person name="Fitzpatrick D."/>
            <person name="Nagy I."/>
            <person name="Doyle S."/>
            <person name="Anderson J.B."/>
            <person name="Grigoriev I.V."/>
            <person name="Gueldener U."/>
            <person name="Muensterkoetter M."/>
            <person name="Nagy L.G."/>
        </authorList>
    </citation>
    <scope>NUCLEOTIDE SEQUENCE [LARGE SCALE GENOMIC DNA]</scope>
    <source>
        <strain evidence="2">Ar21-2</strain>
    </source>
</reference>